<feature type="domain" description="IMP dehydrogenase/GMP reductase" evidence="4">
    <location>
        <begin position="15"/>
        <end position="361"/>
    </location>
</feature>
<dbReference type="InterPro" id="IPR005992">
    <property type="entry name" value="IMP_DH-rel2"/>
</dbReference>
<evidence type="ECO:0000256" key="2">
    <source>
        <dbReference type="ARBA" id="ARBA00023002"/>
    </source>
</evidence>
<dbReference type="GO" id="GO:0006183">
    <property type="term" value="P:GTP biosynthetic process"/>
    <property type="evidence" value="ECO:0007669"/>
    <property type="project" value="TreeGrafter"/>
</dbReference>
<evidence type="ECO:0000256" key="1">
    <source>
        <dbReference type="ARBA" id="ARBA00005502"/>
    </source>
</evidence>
<dbReference type="SUPFAM" id="SSF51412">
    <property type="entry name" value="Inosine monophosphate dehydrogenase (IMPDH)"/>
    <property type="match status" value="1"/>
</dbReference>
<dbReference type="OrthoDB" id="9805398at2"/>
<dbReference type="InterPro" id="IPR013785">
    <property type="entry name" value="Aldolase_TIM"/>
</dbReference>
<dbReference type="Pfam" id="PF00478">
    <property type="entry name" value="IMPDH"/>
    <property type="match status" value="1"/>
</dbReference>
<name>A0A1M4SW24_9ACTN</name>
<comment type="similarity">
    <text evidence="1">Belongs to the IMPDH/GMPR family.</text>
</comment>
<dbReference type="Proteomes" id="UP000184295">
    <property type="component" value="Unassembled WGS sequence"/>
</dbReference>
<dbReference type="FunFam" id="3.20.20.70:FF:000060">
    <property type="entry name" value="IMP dehydrogenase subunit"/>
    <property type="match status" value="1"/>
</dbReference>
<dbReference type="Gene3D" id="3.20.20.70">
    <property type="entry name" value="Aldolase class I"/>
    <property type="match status" value="1"/>
</dbReference>
<keyword evidence="6" id="KW-1185">Reference proteome</keyword>
<dbReference type="SMART" id="SM01240">
    <property type="entry name" value="IMPDH"/>
    <property type="match status" value="1"/>
</dbReference>
<dbReference type="AlphaFoldDB" id="A0A1M4SW24"/>
<organism evidence="5 6">
    <name type="scientific">Ferrithrix thermotolerans DSM 19514</name>
    <dbReference type="NCBI Taxonomy" id="1121881"/>
    <lineage>
        <taxon>Bacteria</taxon>
        <taxon>Bacillati</taxon>
        <taxon>Actinomycetota</taxon>
        <taxon>Acidimicrobiia</taxon>
        <taxon>Acidimicrobiales</taxon>
        <taxon>Acidimicrobiaceae</taxon>
        <taxon>Ferrithrix</taxon>
    </lineage>
</organism>
<gene>
    <name evidence="5" type="ORF">SAMN02745225_00412</name>
</gene>
<dbReference type="PANTHER" id="PTHR11911">
    <property type="entry name" value="INOSINE-5-MONOPHOSPHATE DEHYDROGENASE RELATED"/>
    <property type="match status" value="1"/>
</dbReference>
<evidence type="ECO:0000313" key="6">
    <source>
        <dbReference type="Proteomes" id="UP000184295"/>
    </source>
</evidence>
<dbReference type="GO" id="GO:0003938">
    <property type="term" value="F:IMP dehydrogenase activity"/>
    <property type="evidence" value="ECO:0007669"/>
    <property type="project" value="InterPro"/>
</dbReference>
<dbReference type="InterPro" id="IPR001093">
    <property type="entry name" value="IMP_DH_GMPRt"/>
</dbReference>
<dbReference type="PANTHER" id="PTHR11911:SF85">
    <property type="entry name" value="INOSINE-5'-MONOPHOSPHATE DEHYDROGENASE"/>
    <property type="match status" value="1"/>
</dbReference>
<dbReference type="InterPro" id="IPR005990">
    <property type="entry name" value="IMP_DH"/>
</dbReference>
<evidence type="ECO:0000256" key="3">
    <source>
        <dbReference type="ARBA" id="ARBA00023027"/>
    </source>
</evidence>
<accession>A0A1M4SW24</accession>
<dbReference type="NCBIfam" id="TIGR01304">
    <property type="entry name" value="IMP_DH_rel_2"/>
    <property type="match status" value="1"/>
</dbReference>
<protein>
    <submittedName>
        <fullName evidence="5">IMP dehydrogenase</fullName>
    </submittedName>
</protein>
<dbReference type="CDD" id="cd00381">
    <property type="entry name" value="IMPDH"/>
    <property type="match status" value="1"/>
</dbReference>
<evidence type="ECO:0000259" key="4">
    <source>
        <dbReference type="Pfam" id="PF00478"/>
    </source>
</evidence>
<dbReference type="STRING" id="1121881.SAMN02745225_00412"/>
<sequence>MAEVEIGIGKSGRRAYGFDDIAIVPSRRTRDPEDVDITWEIDAFKFDIPLMASAMDGVVSPATAIEIGRLGGVGVLNLEGLWTRYEDPEPYLREIASLDPDKATARMQQIYSEEIKPELITERIKEIKSAGVVTCASVTPQRTKSFMKAILAAELDMLVIQGTVVSAEHVSKTSEPLNLKSFIRELEIPVIVGGCASYQAALHLMRTGAVGVLVGVGPGNACTTRGVLGIGVPQATAIADAAGARMRHLDETGVYVHVIADGGLSKGGDVAKAIACGADAVMMGSPLASAYEAPGHGYHWGMATFHPTLPRGTRVKTEQRGTLKEILLGPAHENDGRLNLFGALRTSMATCGYETLKEFQKAEVMVAPALQTEGKALQQSQKVGMGH</sequence>
<keyword evidence="3" id="KW-0520">NAD</keyword>
<keyword evidence="2" id="KW-0560">Oxidoreductase</keyword>
<dbReference type="EMBL" id="FQUL01000003">
    <property type="protein sequence ID" value="SHE36391.1"/>
    <property type="molecule type" value="Genomic_DNA"/>
</dbReference>
<reference evidence="6" key="1">
    <citation type="submission" date="2016-11" db="EMBL/GenBank/DDBJ databases">
        <authorList>
            <person name="Varghese N."/>
            <person name="Submissions S."/>
        </authorList>
    </citation>
    <scope>NUCLEOTIDE SEQUENCE [LARGE SCALE GENOMIC DNA]</scope>
    <source>
        <strain evidence="6">DSM 19514</strain>
    </source>
</reference>
<evidence type="ECO:0000313" key="5">
    <source>
        <dbReference type="EMBL" id="SHE36391.1"/>
    </source>
</evidence>
<proteinExistence type="inferred from homology"/>
<dbReference type="RefSeq" id="WP_072788238.1">
    <property type="nucleotide sequence ID" value="NZ_FQUL01000003.1"/>
</dbReference>